<sequence length="79" mass="8969">MDRNRVLERNGGIQSLVDGLSLQDHVGLEIENALRRFLLLLLITNLLLGKDLLDQIQLASFRGYERNGSGFEGMEEVER</sequence>
<evidence type="ECO:0000313" key="1">
    <source>
        <dbReference type="EMBL" id="KAK9913040.1"/>
    </source>
</evidence>
<gene>
    <name evidence="1" type="ORF">M0R45_036866</name>
</gene>
<keyword evidence="2" id="KW-1185">Reference proteome</keyword>
<reference evidence="1 2" key="1">
    <citation type="journal article" date="2023" name="G3 (Bethesda)">
        <title>A chromosome-length genome assembly and annotation of blackberry (Rubus argutus, cv. 'Hillquist').</title>
        <authorList>
            <person name="Bruna T."/>
            <person name="Aryal R."/>
            <person name="Dudchenko O."/>
            <person name="Sargent D.J."/>
            <person name="Mead D."/>
            <person name="Buti M."/>
            <person name="Cavallini A."/>
            <person name="Hytonen T."/>
            <person name="Andres J."/>
            <person name="Pham M."/>
            <person name="Weisz D."/>
            <person name="Mascagni F."/>
            <person name="Usai G."/>
            <person name="Natali L."/>
            <person name="Bassil N."/>
            <person name="Fernandez G.E."/>
            <person name="Lomsadze A."/>
            <person name="Armour M."/>
            <person name="Olukolu B."/>
            <person name="Poorten T."/>
            <person name="Britton C."/>
            <person name="Davik J."/>
            <person name="Ashrafi H."/>
            <person name="Aiden E.L."/>
            <person name="Borodovsky M."/>
            <person name="Worthington M."/>
        </authorList>
    </citation>
    <scope>NUCLEOTIDE SEQUENCE [LARGE SCALE GENOMIC DNA]</scope>
    <source>
        <strain evidence="1">PI 553951</strain>
    </source>
</reference>
<organism evidence="1 2">
    <name type="scientific">Rubus argutus</name>
    <name type="common">Southern blackberry</name>
    <dbReference type="NCBI Taxonomy" id="59490"/>
    <lineage>
        <taxon>Eukaryota</taxon>
        <taxon>Viridiplantae</taxon>
        <taxon>Streptophyta</taxon>
        <taxon>Embryophyta</taxon>
        <taxon>Tracheophyta</taxon>
        <taxon>Spermatophyta</taxon>
        <taxon>Magnoliopsida</taxon>
        <taxon>eudicotyledons</taxon>
        <taxon>Gunneridae</taxon>
        <taxon>Pentapetalae</taxon>
        <taxon>rosids</taxon>
        <taxon>fabids</taxon>
        <taxon>Rosales</taxon>
        <taxon>Rosaceae</taxon>
        <taxon>Rosoideae</taxon>
        <taxon>Rosoideae incertae sedis</taxon>
        <taxon>Rubus</taxon>
    </lineage>
</organism>
<proteinExistence type="predicted"/>
<dbReference type="Proteomes" id="UP001457282">
    <property type="component" value="Unassembled WGS sequence"/>
</dbReference>
<evidence type="ECO:0000313" key="2">
    <source>
        <dbReference type="Proteomes" id="UP001457282"/>
    </source>
</evidence>
<name>A0AAW1VZ32_RUBAR</name>
<dbReference type="AlphaFoldDB" id="A0AAW1VZ32"/>
<comment type="caution">
    <text evidence="1">The sequence shown here is derived from an EMBL/GenBank/DDBJ whole genome shotgun (WGS) entry which is preliminary data.</text>
</comment>
<protein>
    <submittedName>
        <fullName evidence="1">Uncharacterized protein</fullName>
    </submittedName>
</protein>
<dbReference type="EMBL" id="JBEDUW010000007">
    <property type="protein sequence ID" value="KAK9913040.1"/>
    <property type="molecule type" value="Genomic_DNA"/>
</dbReference>
<accession>A0AAW1VZ32</accession>